<dbReference type="EMBL" id="JAAAHW010009735">
    <property type="protein sequence ID" value="KAF9936847.1"/>
    <property type="molecule type" value="Genomic_DNA"/>
</dbReference>
<gene>
    <name evidence="1" type="ORF">BGZ65_001998</name>
</gene>
<keyword evidence="2" id="KW-1185">Reference proteome</keyword>
<sequence>MSSAARLNPPPVFTGTRDGFSALAWLLAVKRYFTLAKIDKADRTPHALSYLGTPGPARWFDGCTLQDDCDFETEFIPAFKKEYIPHNFSGACRRALTNLRMTTTFPIFLDSFKELLGALIGHAADKSAKDTVNDFAQTSFIDNCPLVLQQLIEGHILQHDNITLAEIFQYAHEMDRIYSFKPDNTPRPNSSAIGTASLLPSFSTSSSQPTSTPMEIDSIQVTLNNINRRFNQLERNM</sequence>
<feature type="non-terminal residue" evidence="1">
    <location>
        <position position="237"/>
    </location>
</feature>
<evidence type="ECO:0000313" key="1">
    <source>
        <dbReference type="EMBL" id="KAF9936847.1"/>
    </source>
</evidence>
<dbReference type="Proteomes" id="UP000749646">
    <property type="component" value="Unassembled WGS sequence"/>
</dbReference>
<organism evidence="1 2">
    <name type="scientific">Modicella reniformis</name>
    <dbReference type="NCBI Taxonomy" id="1440133"/>
    <lineage>
        <taxon>Eukaryota</taxon>
        <taxon>Fungi</taxon>
        <taxon>Fungi incertae sedis</taxon>
        <taxon>Mucoromycota</taxon>
        <taxon>Mortierellomycotina</taxon>
        <taxon>Mortierellomycetes</taxon>
        <taxon>Mortierellales</taxon>
        <taxon>Mortierellaceae</taxon>
        <taxon>Modicella</taxon>
    </lineage>
</organism>
<evidence type="ECO:0000313" key="2">
    <source>
        <dbReference type="Proteomes" id="UP000749646"/>
    </source>
</evidence>
<dbReference type="OrthoDB" id="2407931at2759"/>
<name>A0A9P6INE2_9FUNG</name>
<protein>
    <submittedName>
        <fullName evidence="1">Uncharacterized protein</fullName>
    </submittedName>
</protein>
<comment type="caution">
    <text evidence="1">The sequence shown here is derived from an EMBL/GenBank/DDBJ whole genome shotgun (WGS) entry which is preliminary data.</text>
</comment>
<accession>A0A9P6INE2</accession>
<reference evidence="1" key="1">
    <citation type="journal article" date="2020" name="Fungal Divers.">
        <title>Resolving the Mortierellaceae phylogeny through synthesis of multi-gene phylogenetics and phylogenomics.</title>
        <authorList>
            <person name="Vandepol N."/>
            <person name="Liber J."/>
            <person name="Desiro A."/>
            <person name="Na H."/>
            <person name="Kennedy M."/>
            <person name="Barry K."/>
            <person name="Grigoriev I.V."/>
            <person name="Miller A.N."/>
            <person name="O'Donnell K."/>
            <person name="Stajich J.E."/>
            <person name="Bonito G."/>
        </authorList>
    </citation>
    <scope>NUCLEOTIDE SEQUENCE</scope>
    <source>
        <strain evidence="1">MES-2147</strain>
    </source>
</reference>
<proteinExistence type="predicted"/>
<dbReference type="AlphaFoldDB" id="A0A9P6INE2"/>